<dbReference type="EMBL" id="JBHRSL010000010">
    <property type="protein sequence ID" value="MFC3052201.1"/>
    <property type="molecule type" value="Genomic_DNA"/>
</dbReference>
<evidence type="ECO:0000256" key="1">
    <source>
        <dbReference type="ARBA" id="ARBA00001964"/>
    </source>
</evidence>
<dbReference type="InterPro" id="IPR050642">
    <property type="entry name" value="PDH_E1_Alpha_Subunit"/>
</dbReference>
<dbReference type="InterPro" id="IPR029061">
    <property type="entry name" value="THDP-binding"/>
</dbReference>
<dbReference type="InterPro" id="IPR001017">
    <property type="entry name" value="DH_E1"/>
</dbReference>
<dbReference type="Proteomes" id="UP001595444">
    <property type="component" value="Unassembled WGS sequence"/>
</dbReference>
<protein>
    <submittedName>
        <fullName evidence="7">Thiamine pyrophosphate-dependent dehydrogenase E1 component subunit alpha</fullName>
    </submittedName>
</protein>
<evidence type="ECO:0000313" key="8">
    <source>
        <dbReference type="Proteomes" id="UP001595444"/>
    </source>
</evidence>
<evidence type="ECO:0000256" key="4">
    <source>
        <dbReference type="ARBA" id="ARBA00025211"/>
    </source>
</evidence>
<dbReference type="PANTHER" id="PTHR11516">
    <property type="entry name" value="PYRUVATE DEHYDROGENASE E1 COMPONENT, ALPHA SUBUNIT BACTERIAL AND ORGANELLAR"/>
    <property type="match status" value="1"/>
</dbReference>
<comment type="catalytic activity">
    <reaction evidence="5">
        <text>N(6)-[(R)-lipoyl]-L-lysyl-[protein] + pyruvate + H(+) = N(6)-[(R)-S(8)-acetyldihydrolipoyl]-L-lysyl-[protein] + CO2</text>
        <dbReference type="Rhea" id="RHEA:19189"/>
        <dbReference type="Rhea" id="RHEA-COMP:10474"/>
        <dbReference type="Rhea" id="RHEA-COMP:10478"/>
        <dbReference type="ChEBI" id="CHEBI:15361"/>
        <dbReference type="ChEBI" id="CHEBI:15378"/>
        <dbReference type="ChEBI" id="CHEBI:16526"/>
        <dbReference type="ChEBI" id="CHEBI:83099"/>
        <dbReference type="ChEBI" id="CHEBI:83111"/>
        <dbReference type="EC" id="1.2.4.1"/>
    </reaction>
</comment>
<dbReference type="RefSeq" id="WP_194214114.1">
    <property type="nucleotide sequence ID" value="NZ_CP061205.1"/>
</dbReference>
<evidence type="ECO:0000313" key="7">
    <source>
        <dbReference type="EMBL" id="MFC3052201.1"/>
    </source>
</evidence>
<dbReference type="SUPFAM" id="SSF52518">
    <property type="entry name" value="Thiamin diphosphate-binding fold (THDP-binding)"/>
    <property type="match status" value="1"/>
</dbReference>
<comment type="function">
    <text evidence="4">The pyruvate dehydrogenase complex catalyzes the overall conversion of pyruvate to acetyl-CoA and CO(2). It contains multiple copies of three enzymatic components: pyruvate dehydrogenase (E1), dihydrolipoamide acetyltransferase (E2) and lipoamide dehydrogenase (E3).</text>
</comment>
<dbReference type="Gene3D" id="3.40.50.970">
    <property type="match status" value="1"/>
</dbReference>
<dbReference type="CDD" id="cd02000">
    <property type="entry name" value="TPP_E1_PDC_ADC_BCADC"/>
    <property type="match status" value="1"/>
</dbReference>
<feature type="domain" description="Dehydrogenase E1 component" evidence="6">
    <location>
        <begin position="11"/>
        <end position="242"/>
    </location>
</feature>
<keyword evidence="8" id="KW-1185">Reference proteome</keyword>
<comment type="caution">
    <text evidence="7">The sequence shown here is derived from an EMBL/GenBank/DDBJ whole genome shotgun (WGS) entry which is preliminary data.</text>
</comment>
<name>A0ABV7D5L7_9PROT</name>
<evidence type="ECO:0000256" key="3">
    <source>
        <dbReference type="ARBA" id="ARBA00023052"/>
    </source>
</evidence>
<sequence length="293" mass="29690">MADLENLYHQAAFIRAFEERIAAASDAGLCPGLVHLCCGAELVETSICQFLDSAKDQVTGSHRSHGLALAMGADPIAVAAEILGRARGLSGGRGGTQHLIAPESGFLCSTGIVGAQVPIALGAALSAKVRGTGGIAVSFFGDGAANQGAVLETLNMAVALKLPVLFVLENNGIGQTTSSEYASGGADLCARAASFGLRAEKMDGYDGAACLKIAKKLVAYVRAGHPAFIEASVPRLTGHYHSVGQEAGAAGGDPLELLGRMLAADKVTAIHTEAVHKASTVMTEALKSPGAAA</sequence>
<proteinExistence type="predicted"/>
<evidence type="ECO:0000256" key="2">
    <source>
        <dbReference type="ARBA" id="ARBA00023002"/>
    </source>
</evidence>
<organism evidence="7 8">
    <name type="scientific">Kordiimonas pumila</name>
    <dbReference type="NCBI Taxonomy" id="2161677"/>
    <lineage>
        <taxon>Bacteria</taxon>
        <taxon>Pseudomonadati</taxon>
        <taxon>Pseudomonadota</taxon>
        <taxon>Alphaproteobacteria</taxon>
        <taxon>Kordiimonadales</taxon>
        <taxon>Kordiimonadaceae</taxon>
        <taxon>Kordiimonas</taxon>
    </lineage>
</organism>
<reference evidence="8" key="1">
    <citation type="journal article" date="2019" name="Int. J. Syst. Evol. Microbiol.">
        <title>The Global Catalogue of Microorganisms (GCM) 10K type strain sequencing project: providing services to taxonomists for standard genome sequencing and annotation.</title>
        <authorList>
            <consortium name="The Broad Institute Genomics Platform"/>
            <consortium name="The Broad Institute Genome Sequencing Center for Infectious Disease"/>
            <person name="Wu L."/>
            <person name="Ma J."/>
        </authorList>
    </citation>
    <scope>NUCLEOTIDE SEQUENCE [LARGE SCALE GENOMIC DNA]</scope>
    <source>
        <strain evidence="8">KCTC 62164</strain>
    </source>
</reference>
<evidence type="ECO:0000259" key="6">
    <source>
        <dbReference type="Pfam" id="PF00676"/>
    </source>
</evidence>
<comment type="cofactor">
    <cofactor evidence="1">
        <name>thiamine diphosphate</name>
        <dbReference type="ChEBI" id="CHEBI:58937"/>
    </cofactor>
</comment>
<keyword evidence="3" id="KW-0786">Thiamine pyrophosphate</keyword>
<keyword evidence="2" id="KW-0560">Oxidoreductase</keyword>
<dbReference type="Pfam" id="PF00676">
    <property type="entry name" value="E1_dh"/>
    <property type="match status" value="1"/>
</dbReference>
<gene>
    <name evidence="7" type="ORF">ACFOKA_09825</name>
</gene>
<dbReference type="PANTHER" id="PTHR11516:SF60">
    <property type="entry name" value="PYRUVATE DEHYDROGENASE E1 COMPONENT SUBUNIT ALPHA"/>
    <property type="match status" value="1"/>
</dbReference>
<evidence type="ECO:0000256" key="5">
    <source>
        <dbReference type="ARBA" id="ARBA00051231"/>
    </source>
</evidence>
<accession>A0ABV7D5L7</accession>